<reference evidence="4 5" key="1">
    <citation type="submission" date="2021-05" db="EMBL/GenBank/DDBJ databases">
        <title>Roseococcus sp. XZZS9, whole genome shotgun sequencing project.</title>
        <authorList>
            <person name="Zhao G."/>
            <person name="Shen L."/>
        </authorList>
    </citation>
    <scope>NUCLEOTIDE SEQUENCE [LARGE SCALE GENOMIC DNA]</scope>
    <source>
        <strain evidence="4 5">XZZS9</strain>
    </source>
</reference>
<organism evidence="4 5">
    <name type="scientific">Roseococcus pinisoli</name>
    <dbReference type="NCBI Taxonomy" id="2835040"/>
    <lineage>
        <taxon>Bacteria</taxon>
        <taxon>Pseudomonadati</taxon>
        <taxon>Pseudomonadota</taxon>
        <taxon>Alphaproteobacteria</taxon>
        <taxon>Acetobacterales</taxon>
        <taxon>Roseomonadaceae</taxon>
        <taxon>Roseococcus</taxon>
    </lineage>
</organism>
<dbReference type="EMBL" id="JAHCDA010000001">
    <property type="protein sequence ID" value="MBS7810825.1"/>
    <property type="molecule type" value="Genomic_DNA"/>
</dbReference>
<dbReference type="PANTHER" id="PTHR10566:SF113">
    <property type="entry name" value="PROTEIN ACTIVITY OF BC1 COMPLEX KINASE 7, CHLOROPLASTIC"/>
    <property type="match status" value="1"/>
</dbReference>
<feature type="transmembrane region" description="Helical" evidence="2">
    <location>
        <begin position="493"/>
        <end position="511"/>
    </location>
</feature>
<proteinExistence type="inferred from homology"/>
<dbReference type="Proteomes" id="UP000766336">
    <property type="component" value="Unassembled WGS sequence"/>
</dbReference>
<evidence type="ECO:0000256" key="1">
    <source>
        <dbReference type="ARBA" id="ARBA00009670"/>
    </source>
</evidence>
<evidence type="ECO:0000259" key="3">
    <source>
        <dbReference type="Pfam" id="PF03109"/>
    </source>
</evidence>
<feature type="transmembrane region" description="Helical" evidence="2">
    <location>
        <begin position="517"/>
        <end position="540"/>
    </location>
</feature>
<keyword evidence="2" id="KW-0472">Membrane</keyword>
<keyword evidence="2" id="KW-0812">Transmembrane</keyword>
<evidence type="ECO:0000313" key="5">
    <source>
        <dbReference type="Proteomes" id="UP000766336"/>
    </source>
</evidence>
<evidence type="ECO:0000313" key="4">
    <source>
        <dbReference type="EMBL" id="MBS7810825.1"/>
    </source>
</evidence>
<dbReference type="PANTHER" id="PTHR10566">
    <property type="entry name" value="CHAPERONE-ACTIVITY OF BC1 COMPLEX CABC1 -RELATED"/>
    <property type="match status" value="1"/>
</dbReference>
<feature type="domain" description="ABC1 atypical kinase-like" evidence="3">
    <location>
        <begin position="92"/>
        <end position="337"/>
    </location>
</feature>
<comment type="caution">
    <text evidence="4">The sequence shown here is derived from an EMBL/GenBank/DDBJ whole genome shotgun (WGS) entry which is preliminary data.</text>
</comment>
<accession>A0ABS5QAV4</accession>
<comment type="similarity">
    <text evidence="1">Belongs to the protein kinase superfamily. ADCK protein kinase family.</text>
</comment>
<sequence>MLQTTMVAARDRKRLAEIVAVLARHGMGDIASRLGLGGLLPRGASGVNGELSRPQRLRLAIEALGTTFIKLGQILSTRADLLPPDWIAELEKLQSHVPAVPWEQLRGQVEEDLGGPPEEVFAEFDAVPLAAASIAQVYRARLRGGEEVVVKVRRPDLRTRVEADLRLLGHVAGLVEENWPELARFRPVEILRHLGAALSEELDLSTEGRNAETVARNLAEMPDIVIPRIHAQWTCERLLVQEFLHGTPPNDAAALAAAGHDGRVLAERGSQAFLRMALVDGVFHADPHPGNLRALPGDRVGFIDFGMVGRIGARRREQLVALVGAMVRRDAAGVANQLLEWSGRTDLDLGRLEADCDAFVARYGEPPLRLGAAITDIMAMARANELALPADLALLFKALITADGVMHALDPDFDALRVAAPIIEEEMRRRFLPANLFAKGGQAGLDLLGLAREAPALLRLLTLRLRQGRLLAEVELRGLDRIGADIRWGATRLAVAIVTAAFALGMAPRLLDFGPVLFGIPVTALAGFGVILIGLAWLIVPRGR</sequence>
<dbReference type="InterPro" id="IPR050154">
    <property type="entry name" value="UbiB_kinase"/>
</dbReference>
<name>A0ABS5QAV4_9PROT</name>
<dbReference type="SUPFAM" id="SSF56112">
    <property type="entry name" value="Protein kinase-like (PK-like)"/>
    <property type="match status" value="1"/>
</dbReference>
<keyword evidence="2" id="KW-1133">Transmembrane helix</keyword>
<dbReference type="RefSeq" id="WP_213669421.1">
    <property type="nucleotide sequence ID" value="NZ_JAHCDA010000001.1"/>
</dbReference>
<protein>
    <submittedName>
        <fullName evidence="4">Ubiquinone biosynthesis protein UbiB</fullName>
    </submittedName>
</protein>
<keyword evidence="4" id="KW-0830">Ubiquinone</keyword>
<evidence type="ECO:0000256" key="2">
    <source>
        <dbReference type="SAM" id="Phobius"/>
    </source>
</evidence>
<dbReference type="Pfam" id="PF03109">
    <property type="entry name" value="ABC1"/>
    <property type="match status" value="1"/>
</dbReference>
<dbReference type="InterPro" id="IPR011009">
    <property type="entry name" value="Kinase-like_dom_sf"/>
</dbReference>
<dbReference type="CDD" id="cd05121">
    <property type="entry name" value="ABC1_ADCK3-like"/>
    <property type="match status" value="1"/>
</dbReference>
<keyword evidence="5" id="KW-1185">Reference proteome</keyword>
<dbReference type="InterPro" id="IPR004147">
    <property type="entry name" value="ABC1_dom"/>
</dbReference>
<gene>
    <name evidence="4" type="ORF">KHU32_07735</name>
</gene>